<evidence type="ECO:0000313" key="3">
    <source>
        <dbReference type="Proteomes" id="UP000231371"/>
    </source>
</evidence>
<dbReference type="Pfam" id="PF00348">
    <property type="entry name" value="polyprenyl_synt"/>
    <property type="match status" value="1"/>
</dbReference>
<dbReference type="Proteomes" id="UP000231371">
    <property type="component" value="Unassembled WGS sequence"/>
</dbReference>
<reference evidence="2 3" key="1">
    <citation type="submission" date="2017-09" db="EMBL/GenBank/DDBJ databases">
        <title>Depth-based differentiation of microbial function through sediment-hosted aquifers and enrichment of novel symbionts in the deep terrestrial subsurface.</title>
        <authorList>
            <person name="Probst A.J."/>
            <person name="Ladd B."/>
            <person name="Jarett J.K."/>
            <person name="Geller-Mcgrath D.E."/>
            <person name="Sieber C.M."/>
            <person name="Emerson J.B."/>
            <person name="Anantharaman K."/>
            <person name="Thomas B.C."/>
            <person name="Malmstrom R."/>
            <person name="Stieglmeier M."/>
            <person name="Klingl A."/>
            <person name="Woyke T."/>
            <person name="Ryan C.M."/>
            <person name="Banfield J.F."/>
        </authorList>
    </citation>
    <scope>NUCLEOTIDE SEQUENCE [LARGE SCALE GENOMIC DNA]</scope>
    <source>
        <strain evidence="2">CG11_big_fil_rev_8_21_14_0_20_40_12</strain>
    </source>
</reference>
<dbReference type="GO" id="GO:0008299">
    <property type="term" value="P:isoprenoid biosynthetic process"/>
    <property type="evidence" value="ECO:0007669"/>
    <property type="project" value="InterPro"/>
</dbReference>
<proteinExistence type="inferred from homology"/>
<protein>
    <recommendedName>
        <fullName evidence="4">Polyprenyl synthetase</fullName>
    </recommendedName>
</protein>
<comment type="caution">
    <text evidence="2">The sequence shown here is derived from an EMBL/GenBank/DDBJ whole genome shotgun (WGS) entry which is preliminary data.</text>
</comment>
<evidence type="ECO:0008006" key="4">
    <source>
        <dbReference type="Google" id="ProtNLM"/>
    </source>
</evidence>
<evidence type="ECO:0000313" key="2">
    <source>
        <dbReference type="EMBL" id="PIQ70077.1"/>
    </source>
</evidence>
<evidence type="ECO:0000256" key="1">
    <source>
        <dbReference type="RuleBase" id="RU004466"/>
    </source>
</evidence>
<keyword evidence="1" id="KW-0808">Transferase</keyword>
<dbReference type="InterPro" id="IPR000092">
    <property type="entry name" value="Polyprenyl_synt"/>
</dbReference>
<dbReference type="Gene3D" id="1.10.600.10">
    <property type="entry name" value="Farnesyl Diphosphate Synthase"/>
    <property type="match status" value="2"/>
</dbReference>
<organism evidence="2 3">
    <name type="scientific">Candidatus Shapirobacteria bacterium CG11_big_fil_rev_8_21_14_0_20_40_12</name>
    <dbReference type="NCBI Taxonomy" id="1974889"/>
    <lineage>
        <taxon>Bacteria</taxon>
        <taxon>Candidatus Shapironibacteriota</taxon>
    </lineage>
</organism>
<accession>A0A2H0KFS1</accession>
<comment type="similarity">
    <text evidence="1">Belongs to the FPP/GGPP synthase family.</text>
</comment>
<dbReference type="EMBL" id="PCVI01000038">
    <property type="protein sequence ID" value="PIQ70077.1"/>
    <property type="molecule type" value="Genomic_DNA"/>
</dbReference>
<dbReference type="SUPFAM" id="SSF48576">
    <property type="entry name" value="Terpenoid synthases"/>
    <property type="match status" value="1"/>
</dbReference>
<sequence>MQKELSPEEQVGVFTVENLPVLTKERIYVPAIDYLYKEYEDRKILAPLQSSLRLFPPEMQPVVVQILVTHVTKEKPVFIHALGKSFVKDSSLVCEVAACVDLLWALSMMIDDIVDNDQQRAGKPTSWVVFGRELTEQTVRQGLEIVGGIMEAKKNGVGANLLKEHIERGLASLKAPELSALNSTSRELLDNIDRRASFHCELPMQFMKWFSDTEGKNCLGLGMEALYASNRAGQVLNDLKDLVPSDLYGRQLFSDIKSGIVTVPISIMLQRLSVPEMDNFSSMFGRNDLSETEISYLKHLIVKRLDMGAVLEIVVSTYGLVMDRAKAIVMPQDLMVFDTWIHYKLAQAHQLVGSIK</sequence>
<name>A0A2H0KFS1_9BACT</name>
<gene>
    <name evidence="2" type="ORF">COV89_02435</name>
</gene>
<dbReference type="GO" id="GO:0004659">
    <property type="term" value="F:prenyltransferase activity"/>
    <property type="evidence" value="ECO:0007669"/>
    <property type="project" value="InterPro"/>
</dbReference>
<dbReference type="InterPro" id="IPR008949">
    <property type="entry name" value="Isoprenoid_synthase_dom_sf"/>
</dbReference>
<dbReference type="AlphaFoldDB" id="A0A2H0KFS1"/>